<dbReference type="Proteomes" id="UP000568109">
    <property type="component" value="Unassembled WGS sequence"/>
</dbReference>
<proteinExistence type="predicted"/>
<dbReference type="AlphaFoldDB" id="A0A851HBT0"/>
<accession>A0A851HBT0</accession>
<feature type="transmembrane region" description="Helical" evidence="2">
    <location>
        <begin position="201"/>
        <end position="221"/>
    </location>
</feature>
<evidence type="ECO:0000313" key="4">
    <source>
        <dbReference type="Proteomes" id="UP000568109"/>
    </source>
</evidence>
<feature type="region of interest" description="Disordered" evidence="1">
    <location>
        <begin position="1"/>
        <end position="77"/>
    </location>
</feature>
<organism evidence="3 4">
    <name type="scientific">Candidatus Phytoplasma pruni</name>
    <dbReference type="NCBI Taxonomy" id="479893"/>
    <lineage>
        <taxon>Bacteria</taxon>
        <taxon>Bacillati</taxon>
        <taxon>Mycoplasmatota</taxon>
        <taxon>Mollicutes</taxon>
        <taxon>Acholeplasmatales</taxon>
        <taxon>Acholeplasmataceae</taxon>
        <taxon>Candidatus Phytoplasma</taxon>
        <taxon>16SrIII (X-disease group)</taxon>
    </lineage>
</organism>
<evidence type="ECO:0000313" key="3">
    <source>
        <dbReference type="EMBL" id="NWN45471.1"/>
    </source>
</evidence>
<dbReference type="RefSeq" id="WP_218644367.1">
    <property type="nucleotide sequence ID" value="NZ_JABUOH010000001.1"/>
</dbReference>
<keyword evidence="4" id="KW-1185">Reference proteome</keyword>
<reference evidence="3 4" key="1">
    <citation type="submission" date="2020-06" db="EMBL/GenBank/DDBJ databases">
        <title>Draft genome sequence of Candidatus Phytoplasma pruni (X-disease group, subgroup 16SrIII-B) strain ChTDIII from Argentina.</title>
        <authorList>
            <person name="Fernandez F.D."/>
            <person name="Zuebert C."/>
            <person name="Huettel B."/>
            <person name="Kube M."/>
            <person name="Conci L.R."/>
        </authorList>
    </citation>
    <scope>NUCLEOTIDE SEQUENCE [LARGE SCALE GENOMIC DNA]</scope>
    <source>
        <strain evidence="3 4">ChTDIII</strain>
    </source>
</reference>
<keyword evidence="2" id="KW-0812">Transmembrane</keyword>
<sequence>VNYTGTQEVTYTYEAPVQNNPTEVQDPTPGPTGTGQNSDPTKKPSEGGGSPNNNPSGNNGGGGGAPQGEQPTKPAKKQLSEIIKVTNLDNINCSDIDKPTEKEVLTAVKNKNAEVDLNQVEIEFDQKNLNKQATIKAKSDSSVYEGSVVVTYITQKDVAIQDGKKDIITGDIPTISTNNSTPRNNNVKNQNNGEKPFYKKIYFWVFSIITIQAVVITVVYTRIQKKKAIVSSFKKENKNKVERFKKSKLKK</sequence>
<keyword evidence="2" id="KW-0472">Membrane</keyword>
<evidence type="ECO:0000256" key="1">
    <source>
        <dbReference type="SAM" id="MobiDB-lite"/>
    </source>
</evidence>
<evidence type="ECO:0000256" key="2">
    <source>
        <dbReference type="SAM" id="Phobius"/>
    </source>
</evidence>
<feature type="non-terminal residue" evidence="3">
    <location>
        <position position="1"/>
    </location>
</feature>
<name>A0A851HBT0_9MOLU</name>
<feature type="compositionally biased region" description="Polar residues" evidence="1">
    <location>
        <begin position="1"/>
        <end position="10"/>
    </location>
</feature>
<comment type="caution">
    <text evidence="3">The sequence shown here is derived from an EMBL/GenBank/DDBJ whole genome shotgun (WGS) entry which is preliminary data.</text>
</comment>
<dbReference type="EMBL" id="JABUOH010000001">
    <property type="protein sequence ID" value="NWN45471.1"/>
    <property type="molecule type" value="Genomic_DNA"/>
</dbReference>
<keyword evidence="2" id="KW-1133">Transmembrane helix</keyword>
<gene>
    <name evidence="3" type="ORF">HR065_00005</name>
</gene>
<protein>
    <submittedName>
        <fullName evidence="3">Uncharacterized protein</fullName>
    </submittedName>
</protein>